<evidence type="ECO:0000313" key="2">
    <source>
        <dbReference type="EMBL" id="AYG62021.1"/>
    </source>
</evidence>
<dbReference type="NCBIfam" id="TIGR02810">
    <property type="entry name" value="agaZ_gatZ"/>
    <property type="match status" value="1"/>
</dbReference>
<keyword evidence="2" id="KW-0614">Plasmid</keyword>
<dbReference type="Gene3D" id="1.10.400.20">
    <property type="entry name" value="putative tagatose 6-phosphate kinase domain like"/>
    <property type="match status" value="1"/>
</dbReference>
<dbReference type="InterPro" id="IPR050303">
    <property type="entry name" value="GatZ_KbaZ_carbometab"/>
</dbReference>
<evidence type="ECO:0000256" key="1">
    <source>
        <dbReference type="ARBA" id="ARBA00005007"/>
    </source>
</evidence>
<gene>
    <name evidence="2" type="ORF">CCGE525_24505</name>
</gene>
<keyword evidence="2" id="KW-0456">Lyase</keyword>
<reference evidence="2 3" key="1">
    <citation type="submission" date="2018-10" db="EMBL/GenBank/DDBJ databases">
        <title>Rhizobium etli, R. leguminosarum and a new Rhizobium genospecies from Phaseolus dumosus.</title>
        <authorList>
            <person name="Ramirez-Puebla S.T."/>
            <person name="Rogel-Hernandez M.A."/>
            <person name="Guerrero G."/>
            <person name="Ormeno-Orrillo E."/>
            <person name="Martinez-Romero J.C."/>
            <person name="Negrete-Yankelevich S."/>
            <person name="Martinez-Romero E."/>
        </authorList>
    </citation>
    <scope>NUCLEOTIDE SEQUENCE [LARGE SCALE GENOMIC DNA]</scope>
    <source>
        <strain evidence="2 3">CCGE525</strain>
        <plasmid evidence="3">prccge525c</plasmid>
    </source>
</reference>
<dbReference type="GO" id="GO:0009401">
    <property type="term" value="P:phosphoenolpyruvate-dependent sugar phosphotransferase system"/>
    <property type="evidence" value="ECO:0007669"/>
    <property type="project" value="TreeGrafter"/>
</dbReference>
<dbReference type="GO" id="GO:0009025">
    <property type="term" value="F:tagatose-bisphosphate aldolase activity"/>
    <property type="evidence" value="ECO:0007669"/>
    <property type="project" value="UniProtKB-EC"/>
</dbReference>
<dbReference type="InterPro" id="IPR013785">
    <property type="entry name" value="Aldolase_TIM"/>
</dbReference>
<dbReference type="SUPFAM" id="SSF51569">
    <property type="entry name" value="Aldolase"/>
    <property type="match status" value="1"/>
</dbReference>
<dbReference type="EC" id="4.1.2.40" evidence="2"/>
<dbReference type="PIRSF" id="PIRSF009264">
    <property type="entry name" value="TagBP_ald_AgaZ"/>
    <property type="match status" value="1"/>
</dbReference>
<sequence length="432" mass="46068">MSAAAKRLASMPNNRGFGRPSGITSVCSAHPVVIEAALIHGRGRNTNVLIEATCNQVNQDGGYTGMTPAAFRAFVEKIAAKVDFPLDQLILGGDHLGPNPWKHLAAGEAMRKASEMIDAYAAAGFTKLHLDTSMACAGDPQAVPNETIASRAAQLAAVSEARVRQIGTQAPSYIIGTEVPVPGGAVEALDHLHITTPADARETVELHRAAFSRLGLDEAFARAIGIVVQPGVEFGNAEVIAYKREAAAELVATLSDIPQFVFEAHSTDYQSQQALTDLVGDGFAILKVGPWLTFALREALYGLSAIAGILVPNAIRESLPAAMERAMLSSPDHWQKYYPGDAHQQHAQRHYSFSDRIRYYWAAPAAQNAVNELMSALQGLTIPRPLISQHLGQLEPMVASGSLAPQADAIVLGSVIRVLDIYAEAINSAQQS</sequence>
<dbReference type="AlphaFoldDB" id="A0A387G1F0"/>
<evidence type="ECO:0000313" key="3">
    <source>
        <dbReference type="Proteomes" id="UP000282195"/>
    </source>
</evidence>
<dbReference type="KEGG" id="rjg:CCGE525_24505"/>
<dbReference type="GO" id="GO:0005886">
    <property type="term" value="C:plasma membrane"/>
    <property type="evidence" value="ECO:0007669"/>
    <property type="project" value="TreeGrafter"/>
</dbReference>
<dbReference type="Gene3D" id="3.20.20.70">
    <property type="entry name" value="Aldolase class I"/>
    <property type="match status" value="1"/>
</dbReference>
<dbReference type="RefSeq" id="WP_120706958.1">
    <property type="nucleotide sequence ID" value="NZ_CP032695.1"/>
</dbReference>
<comment type="pathway">
    <text evidence="1">Carbohydrate metabolism.</text>
</comment>
<dbReference type="Proteomes" id="UP000282195">
    <property type="component" value="Plasmid pRCCGE525c"/>
</dbReference>
<dbReference type="PANTHER" id="PTHR32502:SF2">
    <property type="entry name" value="D-TAGATOSE-1,6-BISPHOSPHATE ALDOLASE SUBUNIT KBAZ"/>
    <property type="match status" value="1"/>
</dbReference>
<dbReference type="EMBL" id="CP032695">
    <property type="protein sequence ID" value="AYG62021.1"/>
    <property type="molecule type" value="Genomic_DNA"/>
</dbReference>
<accession>A0A387G1F0</accession>
<keyword evidence="3" id="KW-1185">Reference proteome</keyword>
<protein>
    <submittedName>
        <fullName evidence="2">D-tagatose-bisphosphate aldolase, class II, non-catalytic subunit</fullName>
        <ecNumber evidence="2">4.1.2.40</ecNumber>
    </submittedName>
</protein>
<organism evidence="2 3">
    <name type="scientific">Rhizobium jaguaris</name>
    <dbReference type="NCBI Taxonomy" id="1312183"/>
    <lineage>
        <taxon>Bacteria</taxon>
        <taxon>Pseudomonadati</taxon>
        <taxon>Pseudomonadota</taxon>
        <taxon>Alphaproteobacteria</taxon>
        <taxon>Hyphomicrobiales</taxon>
        <taxon>Rhizobiaceae</taxon>
        <taxon>Rhizobium/Agrobacterium group</taxon>
        <taxon>Rhizobium</taxon>
    </lineage>
</organism>
<name>A0A387G1F0_9HYPH</name>
<dbReference type="Pfam" id="PF08013">
    <property type="entry name" value="GatZ_KbaZ-like"/>
    <property type="match status" value="1"/>
</dbReference>
<proteinExistence type="predicted"/>
<geneLocation type="plasmid" evidence="3">
    <name>prccge525c</name>
</geneLocation>
<dbReference type="PANTHER" id="PTHR32502">
    <property type="entry name" value="N-ACETYLGALACTOSAMINE PERMEASE II COMPONENT-RELATED"/>
    <property type="match status" value="1"/>
</dbReference>
<dbReference type="InterPro" id="IPR012062">
    <property type="entry name" value="GatZ/KbaZ-like"/>
</dbReference>
<dbReference type="OrthoDB" id="1672942at2"/>
<dbReference type="GO" id="GO:0005975">
    <property type="term" value="P:carbohydrate metabolic process"/>
    <property type="evidence" value="ECO:0007669"/>
    <property type="project" value="InterPro"/>
</dbReference>